<dbReference type="PANTHER" id="PTHR47481:SF21">
    <property type="entry name" value="BASIC-LEUCINE ZIPPER TRANSCRIPTION FACTOR Q-RELATED"/>
    <property type="match status" value="1"/>
</dbReference>
<dbReference type="Proteomes" id="UP001630127">
    <property type="component" value="Unassembled WGS sequence"/>
</dbReference>
<dbReference type="AlphaFoldDB" id="A0ABD2Z9Q6"/>
<dbReference type="PANTHER" id="PTHR47481">
    <property type="match status" value="1"/>
</dbReference>
<accession>A0ABD2Z9Q6</accession>
<dbReference type="Pfam" id="PF14223">
    <property type="entry name" value="Retrotran_gag_2"/>
    <property type="match status" value="1"/>
</dbReference>
<evidence type="ECO:0000313" key="2">
    <source>
        <dbReference type="Proteomes" id="UP001630127"/>
    </source>
</evidence>
<reference evidence="1 2" key="1">
    <citation type="submission" date="2024-11" db="EMBL/GenBank/DDBJ databases">
        <title>A near-complete genome assembly of Cinchona calisaya.</title>
        <authorList>
            <person name="Lian D.C."/>
            <person name="Zhao X.W."/>
            <person name="Wei L."/>
        </authorList>
    </citation>
    <scope>NUCLEOTIDE SEQUENCE [LARGE SCALE GENOMIC DNA]</scope>
    <source>
        <tissue evidence="1">Nenye</tissue>
    </source>
</reference>
<dbReference type="EMBL" id="JBJUIK010000010">
    <property type="protein sequence ID" value="KAL3515824.1"/>
    <property type="molecule type" value="Genomic_DNA"/>
</dbReference>
<keyword evidence="2" id="KW-1185">Reference proteome</keyword>
<organism evidence="1 2">
    <name type="scientific">Cinchona calisaya</name>
    <dbReference type="NCBI Taxonomy" id="153742"/>
    <lineage>
        <taxon>Eukaryota</taxon>
        <taxon>Viridiplantae</taxon>
        <taxon>Streptophyta</taxon>
        <taxon>Embryophyta</taxon>
        <taxon>Tracheophyta</taxon>
        <taxon>Spermatophyta</taxon>
        <taxon>Magnoliopsida</taxon>
        <taxon>eudicotyledons</taxon>
        <taxon>Gunneridae</taxon>
        <taxon>Pentapetalae</taxon>
        <taxon>asterids</taxon>
        <taxon>lamiids</taxon>
        <taxon>Gentianales</taxon>
        <taxon>Rubiaceae</taxon>
        <taxon>Cinchonoideae</taxon>
        <taxon>Cinchoneae</taxon>
        <taxon>Cinchona</taxon>
    </lineage>
</organism>
<sequence length="185" mass="19969">MASVDPTIASTIAAATTIKMSRDSLHTACANKSQTRIFNLPEAQPVANYIHAVRTLSDELAIARASVANDELIVKILNGLRPEFHEISTDIHARDSTITYEELYEKLLDQELFLKHEESKKDNLPITVAAAAKVDPTTLTTATIADPTIATHLGNPPTVPICHLSGIPLLPTPPLNQFAANNATN</sequence>
<proteinExistence type="predicted"/>
<comment type="caution">
    <text evidence="1">The sequence shown here is derived from an EMBL/GenBank/DDBJ whole genome shotgun (WGS) entry which is preliminary data.</text>
</comment>
<name>A0ABD2Z9Q6_9GENT</name>
<protein>
    <submittedName>
        <fullName evidence="1">Uncharacterized protein</fullName>
    </submittedName>
</protein>
<evidence type="ECO:0000313" key="1">
    <source>
        <dbReference type="EMBL" id="KAL3515824.1"/>
    </source>
</evidence>
<gene>
    <name evidence="1" type="ORF">ACH5RR_022726</name>
</gene>